<feature type="compositionally biased region" description="Basic and acidic residues" evidence="1">
    <location>
        <begin position="269"/>
        <end position="282"/>
    </location>
</feature>
<evidence type="ECO:0000256" key="1">
    <source>
        <dbReference type="SAM" id="MobiDB-lite"/>
    </source>
</evidence>
<sequence>MTNEKGKEECIKKHEAECAKTCEQKCTDECKQKCIKECEDKCTRPQWDTNIIKGFTLPFWLLFRYITYIINSDCIKGCKNSERRKNSESCCEACCHDCTNFFLDSLKCLVVGLTLNAEYFNPFIAPILTMIIYFWKNWKFSVEAKCLQLKTLIIKVCKEKARAPENEQISKNSGTNVNGENNNKLAAKDRFLDFLCPCFRDTSKDPHTWRCGKNLCCCSMKNTNTRNGEKQDVTTEISGNSKTRGPSDSQPSPSKASGDTSDTEGNNAKNDRKTEGKKDQEQHVTPSGYHEEGKSESGRSSDSRPATSNASGFNRDNLGSTGAESDRGNGRNKEADTDKNSKVDNELVIKFDKHGEAMISIEFYKKVEKEILRLDQLVFYFFRRMILVGVYVLGFIIVMVVVRESGLSESVQLISAIAGALILFVFDTIFAEHHISQKNSRNAATREKLEHILKVNKYENNTIFVEVININNDKSQGIAEPVEKPVEEGATAPSMV</sequence>
<feature type="transmembrane region" description="Helical" evidence="2">
    <location>
        <begin position="119"/>
        <end position="135"/>
    </location>
</feature>
<dbReference type="EMBL" id="CACRXK020018008">
    <property type="protein sequence ID" value="CAB4031953.1"/>
    <property type="molecule type" value="Genomic_DNA"/>
</dbReference>
<keyword evidence="2" id="KW-0472">Membrane</keyword>
<feature type="compositionally biased region" description="Polar residues" evidence="1">
    <location>
        <begin position="303"/>
        <end position="323"/>
    </location>
</feature>
<feature type="transmembrane region" description="Helical" evidence="2">
    <location>
        <begin position="381"/>
        <end position="401"/>
    </location>
</feature>
<protein>
    <submittedName>
        <fullName evidence="3">Uncharacterized protein</fullName>
    </submittedName>
</protein>
<feature type="compositionally biased region" description="Polar residues" evidence="1">
    <location>
        <begin position="234"/>
        <end position="268"/>
    </location>
</feature>
<dbReference type="AlphaFoldDB" id="A0A7D9JM75"/>
<dbReference type="Proteomes" id="UP001152795">
    <property type="component" value="Unassembled WGS sequence"/>
</dbReference>
<feature type="compositionally biased region" description="Basic and acidic residues" evidence="1">
    <location>
        <begin position="324"/>
        <end position="339"/>
    </location>
</feature>
<organism evidence="3 4">
    <name type="scientific">Paramuricea clavata</name>
    <name type="common">Red gorgonian</name>
    <name type="synonym">Violescent sea-whip</name>
    <dbReference type="NCBI Taxonomy" id="317549"/>
    <lineage>
        <taxon>Eukaryota</taxon>
        <taxon>Metazoa</taxon>
        <taxon>Cnidaria</taxon>
        <taxon>Anthozoa</taxon>
        <taxon>Octocorallia</taxon>
        <taxon>Malacalcyonacea</taxon>
        <taxon>Plexauridae</taxon>
        <taxon>Paramuricea</taxon>
    </lineage>
</organism>
<keyword evidence="2" id="KW-1133">Transmembrane helix</keyword>
<feature type="compositionally biased region" description="Basic and acidic residues" evidence="1">
    <location>
        <begin position="289"/>
        <end position="302"/>
    </location>
</feature>
<feature type="region of interest" description="Disordered" evidence="1">
    <location>
        <begin position="227"/>
        <end position="339"/>
    </location>
</feature>
<feature type="transmembrane region" description="Helical" evidence="2">
    <location>
        <begin position="413"/>
        <end position="431"/>
    </location>
</feature>
<keyword evidence="2" id="KW-0812">Transmembrane</keyword>
<comment type="caution">
    <text evidence="3">The sequence shown here is derived from an EMBL/GenBank/DDBJ whole genome shotgun (WGS) entry which is preliminary data.</text>
</comment>
<name>A0A7D9JM75_PARCT</name>
<accession>A0A7D9JM75</accession>
<evidence type="ECO:0000313" key="3">
    <source>
        <dbReference type="EMBL" id="CAB4031953.1"/>
    </source>
</evidence>
<reference evidence="3" key="1">
    <citation type="submission" date="2020-04" db="EMBL/GenBank/DDBJ databases">
        <authorList>
            <person name="Alioto T."/>
            <person name="Alioto T."/>
            <person name="Gomez Garrido J."/>
        </authorList>
    </citation>
    <scope>NUCLEOTIDE SEQUENCE</scope>
    <source>
        <strain evidence="3">A484AB</strain>
    </source>
</reference>
<proteinExistence type="predicted"/>
<evidence type="ECO:0000256" key="2">
    <source>
        <dbReference type="SAM" id="Phobius"/>
    </source>
</evidence>
<keyword evidence="4" id="KW-1185">Reference proteome</keyword>
<evidence type="ECO:0000313" key="4">
    <source>
        <dbReference type="Proteomes" id="UP001152795"/>
    </source>
</evidence>
<gene>
    <name evidence="3" type="ORF">PACLA_8A071714</name>
</gene>